<evidence type="ECO:0000313" key="1">
    <source>
        <dbReference type="EMBL" id="AYV80962.1"/>
    </source>
</evidence>
<gene>
    <name evidence="1" type="ORF">Harvfovirus11_24</name>
</gene>
<accession>A0A3G5A1A0</accession>
<protein>
    <submittedName>
        <fullName evidence="1">Uncharacterized protein</fullName>
    </submittedName>
</protein>
<name>A0A3G5A1A0_9VIRU</name>
<organism evidence="1">
    <name type="scientific">Harvfovirus sp</name>
    <dbReference type="NCBI Taxonomy" id="2487768"/>
    <lineage>
        <taxon>Viruses</taxon>
        <taxon>Varidnaviria</taxon>
        <taxon>Bamfordvirae</taxon>
        <taxon>Nucleocytoviricota</taxon>
        <taxon>Megaviricetes</taxon>
        <taxon>Imitervirales</taxon>
        <taxon>Mimiviridae</taxon>
        <taxon>Klosneuvirinae</taxon>
    </lineage>
</organism>
<dbReference type="EMBL" id="MK072253">
    <property type="protein sequence ID" value="AYV80962.1"/>
    <property type="molecule type" value="Genomic_DNA"/>
</dbReference>
<proteinExistence type="predicted"/>
<sequence length="252" mass="29727">MSFECNGGILLEPRLQEYIKKKLYYKKNKIEPNVNPEYEFCINEQDVKRLKAFLKGDTDLYNYKTQKKFDLDEGGEPGGFEFDPDEVYRSDVRYKRFAKKLKRDKEAMKQRHSYSDFADDYVNAFSEPDVQLWKDERIMNQRVEDERKMFGESVYKCKNPVNSRRTYGSGEVKQQKPRGVERAVVGKREGDLQCGQGTRGGKSLGYRNPSEHYFDYIDDDIQDANNVVFERARNTRSDNYGVARQYKRDIIN</sequence>
<reference evidence="1" key="1">
    <citation type="submission" date="2018-10" db="EMBL/GenBank/DDBJ databases">
        <title>Hidden diversity of soil giant viruses.</title>
        <authorList>
            <person name="Schulz F."/>
            <person name="Alteio L."/>
            <person name="Goudeau D."/>
            <person name="Ryan E.M."/>
            <person name="Malmstrom R.R."/>
            <person name="Blanchard J."/>
            <person name="Woyke T."/>
        </authorList>
    </citation>
    <scope>NUCLEOTIDE SEQUENCE</scope>
    <source>
        <strain evidence="1">HAV1</strain>
    </source>
</reference>